<name>A0AAV7SQV0_PLEWA</name>
<dbReference type="AlphaFoldDB" id="A0AAV7SQV0"/>
<organism evidence="1 2">
    <name type="scientific">Pleurodeles waltl</name>
    <name type="common">Iberian ribbed newt</name>
    <dbReference type="NCBI Taxonomy" id="8319"/>
    <lineage>
        <taxon>Eukaryota</taxon>
        <taxon>Metazoa</taxon>
        <taxon>Chordata</taxon>
        <taxon>Craniata</taxon>
        <taxon>Vertebrata</taxon>
        <taxon>Euteleostomi</taxon>
        <taxon>Amphibia</taxon>
        <taxon>Batrachia</taxon>
        <taxon>Caudata</taxon>
        <taxon>Salamandroidea</taxon>
        <taxon>Salamandridae</taxon>
        <taxon>Pleurodelinae</taxon>
        <taxon>Pleurodeles</taxon>
    </lineage>
</organism>
<keyword evidence="2" id="KW-1185">Reference proteome</keyword>
<reference evidence="1" key="1">
    <citation type="journal article" date="2022" name="bioRxiv">
        <title>Sequencing and chromosome-scale assembly of the giantPleurodeles waltlgenome.</title>
        <authorList>
            <person name="Brown T."/>
            <person name="Elewa A."/>
            <person name="Iarovenko S."/>
            <person name="Subramanian E."/>
            <person name="Araus A.J."/>
            <person name="Petzold A."/>
            <person name="Susuki M."/>
            <person name="Suzuki K.-i.T."/>
            <person name="Hayashi T."/>
            <person name="Toyoda A."/>
            <person name="Oliveira C."/>
            <person name="Osipova E."/>
            <person name="Leigh N.D."/>
            <person name="Simon A."/>
            <person name="Yun M.H."/>
        </authorList>
    </citation>
    <scope>NUCLEOTIDE SEQUENCE</scope>
    <source>
        <strain evidence="1">20211129_DDA</strain>
        <tissue evidence="1">Liver</tissue>
    </source>
</reference>
<dbReference type="EMBL" id="JANPWB010000008">
    <property type="protein sequence ID" value="KAJ1166452.1"/>
    <property type="molecule type" value="Genomic_DNA"/>
</dbReference>
<dbReference type="Proteomes" id="UP001066276">
    <property type="component" value="Chromosome 4_2"/>
</dbReference>
<accession>A0AAV7SQV0</accession>
<protein>
    <recommendedName>
        <fullName evidence="3">Secreted protein</fullName>
    </recommendedName>
</protein>
<evidence type="ECO:0000313" key="1">
    <source>
        <dbReference type="EMBL" id="KAJ1166452.1"/>
    </source>
</evidence>
<gene>
    <name evidence="1" type="ORF">NDU88_006855</name>
</gene>
<evidence type="ECO:0008006" key="3">
    <source>
        <dbReference type="Google" id="ProtNLM"/>
    </source>
</evidence>
<comment type="caution">
    <text evidence="1">The sequence shown here is derived from an EMBL/GenBank/DDBJ whole genome shotgun (WGS) entry which is preliminary data.</text>
</comment>
<sequence>MNLLALRCCGVVGGACGLGLIRPPSHCTPNVLVPLQRRWEEQAQSRRASAPTDQPSNAAIQEVVYMA</sequence>
<evidence type="ECO:0000313" key="2">
    <source>
        <dbReference type="Proteomes" id="UP001066276"/>
    </source>
</evidence>
<proteinExistence type="predicted"/>